<evidence type="ECO:0000313" key="1">
    <source>
        <dbReference type="EMBL" id="EDP19397.1"/>
    </source>
</evidence>
<reference evidence="1 2" key="2">
    <citation type="submission" date="2007-09" db="EMBL/GenBank/DDBJ databases">
        <title>Draft genome sequence of Clostridium bolteae (ATCC BAA-613).</title>
        <authorList>
            <person name="Sudarsanam P."/>
            <person name="Ley R."/>
            <person name="Guruge J."/>
            <person name="Turnbaugh P.J."/>
            <person name="Mahowald M."/>
            <person name="Liep D."/>
            <person name="Gordon J."/>
        </authorList>
    </citation>
    <scope>NUCLEOTIDE SEQUENCE [LARGE SCALE GENOMIC DNA]</scope>
    <source>
        <strain evidence="2">ATCC BAA-613 / DSM 15670 / CCUG 46953 / JCM 12243 / WAL 16351</strain>
    </source>
</reference>
<name>A8RGV1_ENTBW</name>
<dbReference type="Proteomes" id="UP000005396">
    <property type="component" value="Unassembled WGS sequence"/>
</dbReference>
<dbReference type="PaxDb" id="411902-CLOBOL_00234"/>
<protein>
    <submittedName>
        <fullName evidence="1">Uncharacterized protein</fullName>
    </submittedName>
</protein>
<gene>
    <name evidence="1" type="ORF">CLOBOL_00234</name>
</gene>
<dbReference type="EMBL" id="ABCC02000002">
    <property type="protein sequence ID" value="EDP19397.1"/>
    <property type="molecule type" value="Genomic_DNA"/>
</dbReference>
<evidence type="ECO:0000313" key="2">
    <source>
        <dbReference type="Proteomes" id="UP000005396"/>
    </source>
</evidence>
<proteinExistence type="predicted"/>
<organism evidence="1 2">
    <name type="scientific">Enterocloster bolteae (strain ATCC BAA-613 / DSM 15670 / CCUG 46953 / JCM 12243 / WAL 16351)</name>
    <name type="common">Clostridium bolteae</name>
    <dbReference type="NCBI Taxonomy" id="411902"/>
    <lineage>
        <taxon>Bacteria</taxon>
        <taxon>Bacillati</taxon>
        <taxon>Bacillota</taxon>
        <taxon>Clostridia</taxon>
        <taxon>Lachnospirales</taxon>
        <taxon>Lachnospiraceae</taxon>
        <taxon>Enterocloster</taxon>
    </lineage>
</organism>
<dbReference type="HOGENOM" id="CLU_3342169_0_0_9"/>
<sequence length="37" mass="4242">MGRFFLLGKTGSVYFHGSRRIMIGKFILPAQGLWDKI</sequence>
<dbReference type="AlphaFoldDB" id="A8RGV1"/>
<accession>A8RGV1</accession>
<comment type="caution">
    <text evidence="1">The sequence shown here is derived from an EMBL/GenBank/DDBJ whole genome shotgun (WGS) entry which is preliminary data.</text>
</comment>
<reference evidence="1 2" key="1">
    <citation type="submission" date="2007-08" db="EMBL/GenBank/DDBJ databases">
        <authorList>
            <person name="Fulton L."/>
            <person name="Clifton S."/>
            <person name="Fulton B."/>
            <person name="Xu J."/>
            <person name="Minx P."/>
            <person name="Pepin K.H."/>
            <person name="Johnson M."/>
            <person name="Thiruvilangam P."/>
            <person name="Bhonagiri V."/>
            <person name="Nash W.E."/>
            <person name="Mardis E.R."/>
            <person name="Wilson R.K."/>
        </authorList>
    </citation>
    <scope>NUCLEOTIDE SEQUENCE [LARGE SCALE GENOMIC DNA]</scope>
    <source>
        <strain evidence="2">ATCC BAA-613 / DSM 15670 / CCUG 46953 / JCM 12243 / WAL 16351</strain>
    </source>
</reference>